<evidence type="ECO:0000313" key="2">
    <source>
        <dbReference type="Proteomes" id="UP001629432"/>
    </source>
</evidence>
<name>A0ABW9DM66_9BURK</name>
<accession>A0ABW9DM66</accession>
<sequence length="120" mass="13453">MTSIDIYAPYLTGAEVSPGGEVFLTSSNALLFVDHCDRLGLAIIGIDGARITPYEKELYLDAIGDASPTSAMPWEAFRETRKRFAQNCLRELIHEKGADTYFSFVILDAEEYADTLRRLR</sequence>
<dbReference type="Proteomes" id="UP001629432">
    <property type="component" value="Unassembled WGS sequence"/>
</dbReference>
<proteinExistence type="predicted"/>
<dbReference type="RefSeq" id="WP_408222524.1">
    <property type="nucleotide sequence ID" value="NZ_JAQQCF010000003.1"/>
</dbReference>
<reference evidence="1 2" key="1">
    <citation type="journal article" date="2024" name="Chem. Sci.">
        <title>Discovery of megapolipeptins by genome mining of a Burkholderiales bacteria collection.</title>
        <authorList>
            <person name="Paulo B.S."/>
            <person name="Recchia M.J.J."/>
            <person name="Lee S."/>
            <person name="Fergusson C.H."/>
            <person name="Romanowski S.B."/>
            <person name="Hernandez A."/>
            <person name="Krull N."/>
            <person name="Liu D.Y."/>
            <person name="Cavanagh H."/>
            <person name="Bos A."/>
            <person name="Gray C.A."/>
            <person name="Murphy B.T."/>
            <person name="Linington R.G."/>
            <person name="Eustaquio A.S."/>
        </authorList>
    </citation>
    <scope>NUCLEOTIDE SEQUENCE [LARGE SCALE GENOMIC DNA]</scope>
    <source>
        <strain evidence="1 2">RL17-338-BIC-A</strain>
    </source>
</reference>
<gene>
    <name evidence="1" type="ORF">PQQ63_04685</name>
</gene>
<protein>
    <submittedName>
        <fullName evidence="1">Uncharacterized protein</fullName>
    </submittedName>
</protein>
<keyword evidence="2" id="KW-1185">Reference proteome</keyword>
<comment type="caution">
    <text evidence="1">The sequence shown here is derived from an EMBL/GenBank/DDBJ whole genome shotgun (WGS) entry which is preliminary data.</text>
</comment>
<dbReference type="EMBL" id="JAQQCF010000003">
    <property type="protein sequence ID" value="MFM0635993.1"/>
    <property type="molecule type" value="Genomic_DNA"/>
</dbReference>
<organism evidence="1 2">
    <name type="scientific">Paraburkholderia metrosideri</name>
    <dbReference type="NCBI Taxonomy" id="580937"/>
    <lineage>
        <taxon>Bacteria</taxon>
        <taxon>Pseudomonadati</taxon>
        <taxon>Pseudomonadota</taxon>
        <taxon>Betaproteobacteria</taxon>
        <taxon>Burkholderiales</taxon>
        <taxon>Burkholderiaceae</taxon>
        <taxon>Paraburkholderia</taxon>
    </lineage>
</organism>
<evidence type="ECO:0000313" key="1">
    <source>
        <dbReference type="EMBL" id="MFM0635993.1"/>
    </source>
</evidence>